<dbReference type="Proteomes" id="UP000000593">
    <property type="component" value="Chromosome 1"/>
</dbReference>
<keyword evidence="1" id="KW-0472">Membrane</keyword>
<keyword evidence="1" id="KW-1133">Transmembrane helix</keyword>
<sequence>MLLFKFNTTSFNYINTIITLYIPTRSKPAINSMLLFIHVIILKIHLLIIKYIYRTPSQTIYHNFIPSFIPALGIAYRLLTMQSRYFFCKQ</sequence>
<gene>
    <name evidence="2" type="ordered locus">PBPRA2463</name>
</gene>
<keyword evidence="1" id="KW-0812">Transmembrane</keyword>
<dbReference type="HOGENOM" id="CLU_2438229_0_0_6"/>
<dbReference type="AlphaFoldDB" id="Q6LPD1"/>
<proteinExistence type="predicted"/>
<evidence type="ECO:0000256" key="1">
    <source>
        <dbReference type="SAM" id="Phobius"/>
    </source>
</evidence>
<protein>
    <submittedName>
        <fullName evidence="2">Uncharacterized protein</fullName>
    </submittedName>
</protein>
<feature type="transmembrane region" description="Helical" evidence="1">
    <location>
        <begin position="59"/>
        <end position="79"/>
    </location>
</feature>
<dbReference type="EMBL" id="CR378671">
    <property type="protein sequence ID" value="CAG20845.1"/>
    <property type="molecule type" value="Genomic_DNA"/>
</dbReference>
<accession>Q6LPD1</accession>
<reference evidence="3" key="1">
    <citation type="journal article" date="2005" name="Science">
        <title>Life at depth: Photobacterium profundum genome sequence and expression analysis.</title>
        <authorList>
            <person name="Vezzi A."/>
            <person name="Campanaro S."/>
            <person name="D'Angelo M."/>
            <person name="Simonato F."/>
            <person name="Vitulo N."/>
            <person name="Lauro F.M."/>
            <person name="Cestaro A."/>
            <person name="Malacrida G."/>
            <person name="Simionati B."/>
            <person name="Cannata N."/>
            <person name="Romualdi C."/>
            <person name="Bartlett D.H."/>
            <person name="Valle G."/>
        </authorList>
    </citation>
    <scope>NUCLEOTIDE SEQUENCE [LARGE SCALE GENOMIC DNA]</scope>
    <source>
        <strain evidence="3">ATCC BAA-1253 / SS9</strain>
    </source>
</reference>
<evidence type="ECO:0000313" key="2">
    <source>
        <dbReference type="EMBL" id="CAG20845.1"/>
    </source>
</evidence>
<keyword evidence="3" id="KW-1185">Reference proteome</keyword>
<organism evidence="2 3">
    <name type="scientific">Photobacterium profundum (strain SS9)</name>
    <dbReference type="NCBI Taxonomy" id="298386"/>
    <lineage>
        <taxon>Bacteria</taxon>
        <taxon>Pseudomonadati</taxon>
        <taxon>Pseudomonadota</taxon>
        <taxon>Gammaproteobacteria</taxon>
        <taxon>Vibrionales</taxon>
        <taxon>Vibrionaceae</taxon>
        <taxon>Photobacterium</taxon>
    </lineage>
</organism>
<dbReference type="KEGG" id="ppr:PBPRA2463"/>
<evidence type="ECO:0000313" key="3">
    <source>
        <dbReference type="Proteomes" id="UP000000593"/>
    </source>
</evidence>
<name>Q6LPD1_PHOPR</name>
<feature type="transmembrane region" description="Helical" evidence="1">
    <location>
        <begin position="33"/>
        <end position="53"/>
    </location>
</feature>